<dbReference type="Gene3D" id="3.50.50.60">
    <property type="entry name" value="FAD/NAD(P)-binding domain"/>
    <property type="match status" value="1"/>
</dbReference>
<proteinExistence type="predicted"/>
<reference evidence="1 2" key="1">
    <citation type="submission" date="2014-04" db="EMBL/GenBank/DDBJ databases">
        <authorList>
            <consortium name="DOE Joint Genome Institute"/>
            <person name="Kuo A."/>
            <person name="Zuccaro A."/>
            <person name="Kohler A."/>
            <person name="Nagy L.G."/>
            <person name="Floudas D."/>
            <person name="Copeland A."/>
            <person name="Barry K.W."/>
            <person name="Cichocki N."/>
            <person name="Veneault-Fourrey C."/>
            <person name="LaButti K."/>
            <person name="Lindquist E.A."/>
            <person name="Lipzen A."/>
            <person name="Lundell T."/>
            <person name="Morin E."/>
            <person name="Murat C."/>
            <person name="Sun H."/>
            <person name="Tunlid A."/>
            <person name="Henrissat B."/>
            <person name="Grigoriev I.V."/>
            <person name="Hibbett D.S."/>
            <person name="Martin F."/>
            <person name="Nordberg H.P."/>
            <person name="Cantor M.N."/>
            <person name="Hua S.X."/>
        </authorList>
    </citation>
    <scope>NUCLEOTIDE SEQUENCE [LARGE SCALE GENOMIC DNA]</scope>
    <source>
        <strain evidence="1 2">MAFF 305830</strain>
    </source>
</reference>
<evidence type="ECO:0008006" key="3">
    <source>
        <dbReference type="Google" id="ProtNLM"/>
    </source>
</evidence>
<dbReference type="PANTHER" id="PTHR42923:SF20">
    <property type="entry name" value="FLAVIN-CONTAINING AMINE OXIDASEDEHYDROGENASE"/>
    <property type="match status" value="1"/>
</dbReference>
<dbReference type="OrthoDB" id="2019015at2759"/>
<dbReference type="InterPro" id="IPR050464">
    <property type="entry name" value="Zeta_carotene_desat/Oxidored"/>
</dbReference>
<reference evidence="2" key="2">
    <citation type="submission" date="2015-01" db="EMBL/GenBank/DDBJ databases">
        <title>Evolutionary Origins and Diversification of the Mycorrhizal Mutualists.</title>
        <authorList>
            <consortium name="DOE Joint Genome Institute"/>
            <consortium name="Mycorrhizal Genomics Consortium"/>
            <person name="Kohler A."/>
            <person name="Kuo A."/>
            <person name="Nagy L.G."/>
            <person name="Floudas D."/>
            <person name="Copeland A."/>
            <person name="Barry K.W."/>
            <person name="Cichocki N."/>
            <person name="Veneault-Fourrey C."/>
            <person name="LaButti K."/>
            <person name="Lindquist E.A."/>
            <person name="Lipzen A."/>
            <person name="Lundell T."/>
            <person name="Morin E."/>
            <person name="Murat C."/>
            <person name="Riley R."/>
            <person name="Ohm R."/>
            <person name="Sun H."/>
            <person name="Tunlid A."/>
            <person name="Henrissat B."/>
            <person name="Grigoriev I.V."/>
            <person name="Hibbett D.S."/>
            <person name="Martin F."/>
        </authorList>
    </citation>
    <scope>NUCLEOTIDE SEQUENCE [LARGE SCALE GENOMIC DNA]</scope>
    <source>
        <strain evidence="2">MAFF 305830</strain>
    </source>
</reference>
<dbReference type="EMBL" id="KN824277">
    <property type="protein sequence ID" value="KIM34211.1"/>
    <property type="molecule type" value="Genomic_DNA"/>
</dbReference>
<dbReference type="AlphaFoldDB" id="A0A0C3BS51"/>
<protein>
    <recommendedName>
        <fullName evidence="3">Amine oxidase domain-containing protein</fullName>
    </recommendedName>
</protein>
<dbReference type="Gene3D" id="3.30.70.1990">
    <property type="match status" value="1"/>
</dbReference>
<name>A0A0C3BS51_SERVB</name>
<dbReference type="Proteomes" id="UP000054097">
    <property type="component" value="Unassembled WGS sequence"/>
</dbReference>
<dbReference type="Pfam" id="PF13450">
    <property type="entry name" value="NAD_binding_8"/>
    <property type="match status" value="1"/>
</dbReference>
<accession>A0A0C3BS51</accession>
<dbReference type="InterPro" id="IPR036188">
    <property type="entry name" value="FAD/NAD-bd_sf"/>
</dbReference>
<dbReference type="GO" id="GO:0016491">
    <property type="term" value="F:oxidoreductase activity"/>
    <property type="evidence" value="ECO:0007669"/>
    <property type="project" value="TreeGrafter"/>
</dbReference>
<organism evidence="1 2">
    <name type="scientific">Serendipita vermifera MAFF 305830</name>
    <dbReference type="NCBI Taxonomy" id="933852"/>
    <lineage>
        <taxon>Eukaryota</taxon>
        <taxon>Fungi</taxon>
        <taxon>Dikarya</taxon>
        <taxon>Basidiomycota</taxon>
        <taxon>Agaricomycotina</taxon>
        <taxon>Agaricomycetes</taxon>
        <taxon>Sebacinales</taxon>
        <taxon>Serendipitaceae</taxon>
        <taxon>Serendipita</taxon>
    </lineage>
</organism>
<gene>
    <name evidence="1" type="ORF">M408DRAFT_325676</name>
</gene>
<sequence length="514" mass="58426">MPKRVLIVGAGAAGMSAGEALSRSPSLFEVCIVERTNVCGGMATSEEIDPSKFGASFINDGVQGASPQFANTYAIFDLLGFKPSPIDMQVSFGRDEEDFWSNVFPTPVISKYSKDIKKFGWTLKVIKRMEPFFGLIPVNVMLKLFRFSEGFGDVIVYPLVALFMGTGQQTPYVSSVILERLFLDPSMKLFDYSSETFLATIPPMRAFPRLSEVYSTWKDRLQSAGVKFLLETQVVSVHREHDGVTVTTQSVKNSNILHEGEILGTTQELRFDEIIFACDADTALKVLGNEATFMERKVLGNVKYLYDVSVTHCDQAYMEKYYQLRFDEALFASKGNGGQEDRDAFKFAQENFNPLYFIRSYPSDKRKIEMSFDLTNYQPQFKSGDNGSNNPRVYQTIFLDKDDSSHLWSESEIDPESIILKKWWKQQSHRWQHYGGTVPWMMWINGKNRTYFCGAWTVLNMHEIAITSGFAAAYQLGAEYPFKDDDQARRMFALVLGVGHGVRMKGEERKGFFY</sequence>
<dbReference type="Gene3D" id="1.10.405.20">
    <property type="match status" value="1"/>
</dbReference>
<evidence type="ECO:0000313" key="2">
    <source>
        <dbReference type="Proteomes" id="UP000054097"/>
    </source>
</evidence>
<dbReference type="STRING" id="933852.A0A0C3BS51"/>
<keyword evidence="2" id="KW-1185">Reference proteome</keyword>
<evidence type="ECO:0000313" key="1">
    <source>
        <dbReference type="EMBL" id="KIM34211.1"/>
    </source>
</evidence>
<dbReference type="PANTHER" id="PTHR42923">
    <property type="entry name" value="PROTOPORPHYRINOGEN OXIDASE"/>
    <property type="match status" value="1"/>
</dbReference>
<dbReference type="HOGENOM" id="CLU_019746_0_0_1"/>
<dbReference type="SUPFAM" id="SSF51905">
    <property type="entry name" value="FAD/NAD(P)-binding domain"/>
    <property type="match status" value="1"/>
</dbReference>